<evidence type="ECO:0000256" key="1">
    <source>
        <dbReference type="SAM" id="Phobius"/>
    </source>
</evidence>
<organism evidence="2 3">
    <name type="scientific">Legionella dresdenensis</name>
    <dbReference type="NCBI Taxonomy" id="450200"/>
    <lineage>
        <taxon>Bacteria</taxon>
        <taxon>Pseudomonadati</taxon>
        <taxon>Pseudomonadota</taxon>
        <taxon>Gammaproteobacteria</taxon>
        <taxon>Legionellales</taxon>
        <taxon>Legionellaceae</taxon>
        <taxon>Legionella</taxon>
    </lineage>
</organism>
<name>A0ABV8CEI7_9GAMM</name>
<comment type="caution">
    <text evidence="2">The sequence shown here is derived from an EMBL/GenBank/DDBJ whole genome shotgun (WGS) entry which is preliminary data.</text>
</comment>
<protein>
    <recommendedName>
        <fullName evidence="4">Coiled-coil protein</fullName>
    </recommendedName>
</protein>
<sequence length="475" mass="54585">MTALRQQLEQVVTLDLVKGFWEKPNKKFVDLVQEHCKNEEQQIVLNRTIAVQLPLLLMQYSVIKKQLNENYKLTEALAKDQFISQLTSALMMAELLEYIYSYCVNVECEADTMRQDQEIFWRLLQQHEIKYQQLYRAKFEGRSTQSSLLFNGIFSKYVGETTGDTNWLRLIGLRFKRILNAIVPLVMEAERYRAIVKALDRVTNPVIAYIGWVFFAPRLANSLFLLGKHTIPGTWMSETEKKLGVGTRLQIQMQFRWFELGNDSVWFIAGVLNCFVWLGPHVYIGVLINAVLYGYDMLLASIRAGIEYMRLQKMLTQYREIVVDIKRLLKEAPDEETKKKLKAEKAEVKQFMALLEEREYHELKKMMVGVVNTSVLLVAIILCLPSVAVSPWIGLVGAILLLTSTITACIISKALNRKNKAYELCDELKKDIEVPDFAPIAVALSPKLSPLRLSLPALPEEPPYDTEGIRNSPRR</sequence>
<evidence type="ECO:0000313" key="2">
    <source>
        <dbReference type="EMBL" id="MFC3908394.1"/>
    </source>
</evidence>
<keyword evidence="1" id="KW-1133">Transmembrane helix</keyword>
<keyword evidence="1" id="KW-0472">Membrane</keyword>
<feature type="transmembrane region" description="Helical" evidence="1">
    <location>
        <begin position="393"/>
        <end position="411"/>
    </location>
</feature>
<keyword evidence="3" id="KW-1185">Reference proteome</keyword>
<dbReference type="EMBL" id="JBHSAB010000004">
    <property type="protein sequence ID" value="MFC3908394.1"/>
    <property type="molecule type" value="Genomic_DNA"/>
</dbReference>
<evidence type="ECO:0000313" key="3">
    <source>
        <dbReference type="Proteomes" id="UP001595758"/>
    </source>
</evidence>
<dbReference type="Proteomes" id="UP001595758">
    <property type="component" value="Unassembled WGS sequence"/>
</dbReference>
<evidence type="ECO:0008006" key="4">
    <source>
        <dbReference type="Google" id="ProtNLM"/>
    </source>
</evidence>
<reference evidence="3" key="1">
    <citation type="journal article" date="2019" name="Int. J. Syst. Evol. Microbiol.">
        <title>The Global Catalogue of Microorganisms (GCM) 10K type strain sequencing project: providing services to taxonomists for standard genome sequencing and annotation.</title>
        <authorList>
            <consortium name="The Broad Institute Genomics Platform"/>
            <consortium name="The Broad Institute Genome Sequencing Center for Infectious Disease"/>
            <person name="Wu L."/>
            <person name="Ma J."/>
        </authorList>
    </citation>
    <scope>NUCLEOTIDE SEQUENCE [LARGE SCALE GENOMIC DNA]</scope>
    <source>
        <strain evidence="3">CCUG 59858</strain>
    </source>
</reference>
<gene>
    <name evidence="2" type="ORF">ACFORL_04800</name>
</gene>
<dbReference type="RefSeq" id="WP_382341619.1">
    <property type="nucleotide sequence ID" value="NZ_JBHSAB010000004.1"/>
</dbReference>
<accession>A0ABV8CEI7</accession>
<proteinExistence type="predicted"/>
<feature type="transmembrane region" description="Helical" evidence="1">
    <location>
        <begin position="257"/>
        <end position="278"/>
    </location>
</feature>
<feature type="transmembrane region" description="Helical" evidence="1">
    <location>
        <begin position="206"/>
        <end position="226"/>
    </location>
</feature>
<keyword evidence="1" id="KW-0812">Transmembrane</keyword>
<feature type="transmembrane region" description="Helical" evidence="1">
    <location>
        <begin position="366"/>
        <end position="387"/>
    </location>
</feature>